<dbReference type="EMBL" id="CM029051">
    <property type="protein sequence ID" value="KAG2562008.1"/>
    <property type="molecule type" value="Genomic_DNA"/>
</dbReference>
<evidence type="ECO:0000313" key="1">
    <source>
        <dbReference type="EMBL" id="KAG2562008.1"/>
    </source>
</evidence>
<dbReference type="Proteomes" id="UP000823388">
    <property type="component" value="Chromosome 8K"/>
</dbReference>
<comment type="caution">
    <text evidence="1">The sequence shown here is derived from an EMBL/GenBank/DDBJ whole genome shotgun (WGS) entry which is preliminary data.</text>
</comment>
<organism evidence="1 2">
    <name type="scientific">Panicum virgatum</name>
    <name type="common">Blackwell switchgrass</name>
    <dbReference type="NCBI Taxonomy" id="38727"/>
    <lineage>
        <taxon>Eukaryota</taxon>
        <taxon>Viridiplantae</taxon>
        <taxon>Streptophyta</taxon>
        <taxon>Embryophyta</taxon>
        <taxon>Tracheophyta</taxon>
        <taxon>Spermatophyta</taxon>
        <taxon>Magnoliopsida</taxon>
        <taxon>Liliopsida</taxon>
        <taxon>Poales</taxon>
        <taxon>Poaceae</taxon>
        <taxon>PACMAD clade</taxon>
        <taxon>Panicoideae</taxon>
        <taxon>Panicodae</taxon>
        <taxon>Paniceae</taxon>
        <taxon>Panicinae</taxon>
        <taxon>Panicum</taxon>
        <taxon>Panicum sect. Hiantes</taxon>
    </lineage>
</organism>
<protein>
    <submittedName>
        <fullName evidence="1">Uncharacterized protein</fullName>
    </submittedName>
</protein>
<gene>
    <name evidence="1" type="ORF">PVAP13_8KG146402</name>
</gene>
<reference evidence="1" key="1">
    <citation type="submission" date="2020-05" db="EMBL/GenBank/DDBJ databases">
        <title>WGS assembly of Panicum virgatum.</title>
        <authorList>
            <person name="Lovell J.T."/>
            <person name="Jenkins J."/>
            <person name="Shu S."/>
            <person name="Juenger T.E."/>
            <person name="Schmutz J."/>
        </authorList>
    </citation>
    <scope>NUCLEOTIDE SEQUENCE</scope>
    <source>
        <strain evidence="1">AP13</strain>
    </source>
</reference>
<proteinExistence type="predicted"/>
<keyword evidence="2" id="KW-1185">Reference proteome</keyword>
<accession>A0A8T0PM61</accession>
<evidence type="ECO:0000313" key="2">
    <source>
        <dbReference type="Proteomes" id="UP000823388"/>
    </source>
</evidence>
<name>A0A8T0PM61_PANVG</name>
<sequence length="199" mass="21276">MEMVAGALDRMQAAAAQASADLHLACISAGQPASPASVVPPSPTGEGERQLADVTHANADGNDNSGLDVFFTTPPLPAIRPGPEVLRQVQVRRPRTYDMSKVRRSARLAAKLAMPALKKAQISMCHQLGLIADECAPIEKALIDYINMYKGPLPQDVVAALSTFFGIHDEFAIQLDEAMMGLESIGIDNVQEVINEADE</sequence>
<dbReference type="AlphaFoldDB" id="A0A8T0PM61"/>